<dbReference type="SUPFAM" id="SSF140453">
    <property type="entry name" value="EsxAB dimer-like"/>
    <property type="match status" value="1"/>
</dbReference>
<dbReference type="SUPFAM" id="SSF53474">
    <property type="entry name" value="alpha/beta-Hydrolases"/>
    <property type="match status" value="1"/>
</dbReference>
<dbReference type="AlphaFoldDB" id="A0A1H3PQG7"/>
<dbReference type="Proteomes" id="UP000199529">
    <property type="component" value="Unassembled WGS sequence"/>
</dbReference>
<reference evidence="4" key="1">
    <citation type="submission" date="2016-10" db="EMBL/GenBank/DDBJ databases">
        <authorList>
            <person name="Varghese N."/>
            <person name="Submissions S."/>
        </authorList>
    </citation>
    <scope>NUCLEOTIDE SEQUENCE [LARGE SCALE GENOMIC DNA]</scope>
    <source>
        <strain evidence="4">CGMCC 4.3530</strain>
    </source>
</reference>
<name>A0A1H3PQG7_9PSEU</name>
<dbReference type="RefSeq" id="WP_093273427.1">
    <property type="nucleotide sequence ID" value="NZ_FNOK01000043.1"/>
</dbReference>
<sequence length="591" mass="63793">MVSFADVRRWKPEGLDAVHNDLGKRRDDLVNLQDELDGAKNPEGWSGEAADGSAKQHEKLVSDMRSLVAEVATVRVAVAAAADDVARIKQQIEQADHEAQANGFEITEEGGVRDVKPPQDVPEDQLEQVKQQRIQVRDKLVETIEKILDDAEQTDAELAKALTSAEQDKIEPGKGASLADAANTDDIQALAASAGKPQDDSPKAAAEWWKSLSDEQRAALRENPPEWLGNRDGIPAEVRDEANRGRIDDVRNDLEQQKRQLEQGGVSEDEKEKLQQVNDKIKSLDEVEKTIAKEDPPRQLLVLDSSGERMKAAVGVGNVDTADHVSVFTPGYTTTVQDSLGDYDSKMADLVRESEDELDRNGKDDSVAAVAWLGYEAPQKSEDTDVFGDSVVSSSSAQEGGEKLNNFYKGINESRDTDPHLTAIGHSYGSTTTGYALQGGGHGVDDAIIFGSPGVGTNDIEDLHVPEGHAYRLEAKDDPVADFARFGGDPSHMDGFKDLSTEKSDEGKGVEGHSDYLDTETTSQHNMASVVAGLPDNTVEGKTNGVGDVISYVPHQAQEAGSAIYDFGEKTVSGAKDLGEKTVSGIKDFFS</sequence>
<feature type="compositionally biased region" description="Basic and acidic residues" evidence="1">
    <location>
        <begin position="212"/>
        <end position="224"/>
    </location>
</feature>
<dbReference type="STRING" id="418495.SAMN05216215_104315"/>
<accession>A0A1H3PQG7</accession>
<protein>
    <submittedName>
        <fullName evidence="3">Alpha/beta hydrolase</fullName>
    </submittedName>
</protein>
<feature type="compositionally biased region" description="Basic and acidic residues" evidence="1">
    <location>
        <begin position="237"/>
        <end position="251"/>
    </location>
</feature>
<dbReference type="OrthoDB" id="5969911at2"/>
<feature type="domain" description="DUF1023" evidence="2">
    <location>
        <begin position="309"/>
        <end position="486"/>
    </location>
</feature>
<gene>
    <name evidence="3" type="ORF">SAMN05216215_104315</name>
</gene>
<feature type="region of interest" description="Disordered" evidence="1">
    <location>
        <begin position="107"/>
        <end position="130"/>
    </location>
</feature>
<feature type="region of interest" description="Disordered" evidence="1">
    <location>
        <begin position="163"/>
        <end position="182"/>
    </location>
</feature>
<dbReference type="Pfam" id="PF06259">
    <property type="entry name" value="Abhydrolase_8"/>
    <property type="match status" value="1"/>
</dbReference>
<dbReference type="GO" id="GO:0016787">
    <property type="term" value="F:hydrolase activity"/>
    <property type="evidence" value="ECO:0007669"/>
    <property type="project" value="UniProtKB-KW"/>
</dbReference>
<evidence type="ECO:0000256" key="1">
    <source>
        <dbReference type="SAM" id="MobiDB-lite"/>
    </source>
</evidence>
<dbReference type="InterPro" id="IPR029058">
    <property type="entry name" value="AB_hydrolase_fold"/>
</dbReference>
<dbReference type="InterPro" id="IPR036689">
    <property type="entry name" value="ESAT-6-like_sf"/>
</dbReference>
<evidence type="ECO:0000313" key="3">
    <source>
        <dbReference type="EMBL" id="SDZ02659.1"/>
    </source>
</evidence>
<proteinExistence type="predicted"/>
<dbReference type="EMBL" id="FNOK01000043">
    <property type="protein sequence ID" value="SDZ02659.1"/>
    <property type="molecule type" value="Genomic_DNA"/>
</dbReference>
<evidence type="ECO:0000313" key="4">
    <source>
        <dbReference type="Proteomes" id="UP000199529"/>
    </source>
</evidence>
<keyword evidence="4" id="KW-1185">Reference proteome</keyword>
<keyword evidence="3" id="KW-0378">Hydrolase</keyword>
<dbReference type="InterPro" id="IPR010427">
    <property type="entry name" value="DUF1023"/>
</dbReference>
<feature type="region of interest" description="Disordered" evidence="1">
    <location>
        <begin position="35"/>
        <end position="57"/>
    </location>
</feature>
<dbReference type="Gene3D" id="1.10.287.1060">
    <property type="entry name" value="ESAT-6-like"/>
    <property type="match status" value="1"/>
</dbReference>
<organism evidence="3 4">
    <name type="scientific">Saccharopolyspora shandongensis</name>
    <dbReference type="NCBI Taxonomy" id="418495"/>
    <lineage>
        <taxon>Bacteria</taxon>
        <taxon>Bacillati</taxon>
        <taxon>Actinomycetota</taxon>
        <taxon>Actinomycetes</taxon>
        <taxon>Pseudonocardiales</taxon>
        <taxon>Pseudonocardiaceae</taxon>
        <taxon>Saccharopolyspora</taxon>
    </lineage>
</organism>
<feature type="region of interest" description="Disordered" evidence="1">
    <location>
        <begin position="188"/>
        <end position="251"/>
    </location>
</feature>
<evidence type="ECO:0000259" key="2">
    <source>
        <dbReference type="Pfam" id="PF06259"/>
    </source>
</evidence>